<protein>
    <submittedName>
        <fullName evidence="1">Uncharacterized protein</fullName>
    </submittedName>
</protein>
<dbReference type="AlphaFoldDB" id="A0A3M5EVJ3"/>
<evidence type="ECO:0000313" key="2">
    <source>
        <dbReference type="Proteomes" id="UP000270834"/>
    </source>
</evidence>
<proteinExistence type="predicted"/>
<name>A0A3M5EVJ3_PSEAI</name>
<dbReference type="Proteomes" id="UP000270834">
    <property type="component" value="Unassembled WGS sequence"/>
</dbReference>
<reference evidence="1 2" key="1">
    <citation type="submission" date="2018-08" db="EMBL/GenBank/DDBJ databases">
        <title>Recombination of ecologically and evolutionarily significant loci maintains genetic cohesion in the Pseudomonas syringae species complex.</title>
        <authorList>
            <person name="Dillon M."/>
            <person name="Thakur S."/>
            <person name="Almeida R.N.D."/>
            <person name="Weir B.S."/>
            <person name="Guttman D.S."/>
        </authorList>
    </citation>
    <scope>NUCLEOTIDE SEQUENCE [LARGE SCALE GENOMIC DNA]</scope>
    <source>
        <strain evidence="1 2">ICMP 7846</strain>
    </source>
</reference>
<evidence type="ECO:0000313" key="1">
    <source>
        <dbReference type="EMBL" id="RMS66412.1"/>
    </source>
</evidence>
<organism evidence="1 2">
    <name type="scientific">Pseudomonas aeruginosa</name>
    <dbReference type="NCBI Taxonomy" id="287"/>
    <lineage>
        <taxon>Bacteria</taxon>
        <taxon>Pseudomonadati</taxon>
        <taxon>Pseudomonadota</taxon>
        <taxon>Gammaproteobacteria</taxon>
        <taxon>Pseudomonadales</taxon>
        <taxon>Pseudomonadaceae</taxon>
        <taxon>Pseudomonas</taxon>
    </lineage>
</organism>
<accession>A0A3M5EVJ3</accession>
<comment type="caution">
    <text evidence="1">The sequence shown here is derived from an EMBL/GenBank/DDBJ whole genome shotgun (WGS) entry which is preliminary data.</text>
</comment>
<sequence>MLEALLAAREFDLEILPPSLEDLYRHHMSPAPAGATPCP</sequence>
<gene>
    <name evidence="1" type="ORF">ALP65_00784</name>
</gene>
<dbReference type="EMBL" id="RBSQ01000029">
    <property type="protein sequence ID" value="RMS66412.1"/>
    <property type="molecule type" value="Genomic_DNA"/>
</dbReference>